<feature type="compositionally biased region" description="Basic and acidic residues" evidence="1">
    <location>
        <begin position="281"/>
        <end position="295"/>
    </location>
</feature>
<evidence type="ECO:0000256" key="1">
    <source>
        <dbReference type="SAM" id="MobiDB-lite"/>
    </source>
</evidence>
<feature type="region of interest" description="Disordered" evidence="1">
    <location>
        <begin position="326"/>
        <end position="371"/>
    </location>
</feature>
<feature type="region of interest" description="Disordered" evidence="1">
    <location>
        <begin position="397"/>
        <end position="416"/>
    </location>
</feature>
<name>A0A0F7UVB9_TOXGV</name>
<accession>A0A0F7UVB9</accession>
<sequence>MTENNTAVSFQKLSTTSSALSSSLLSSSGSVLPVRISQTEFLSCFPSAAYTVCRTISRRCHMFLLRSHLSRLAASFYSKEREHPLLSVDGRDGCSSSYVLSRSTATGLGEEKAEVEETELRRTTESALLPSHEDIAAALTDSLKTLLRYASRLHDPSFFPTAAPSFTSSPVNDSSSASSSVSPTAPQLASDWRFSVVVVRLSLARLARLLYSLRERGATRKPFQEGRQNADDKEGRNSTTIRQTRSRRLAFEECDGEEMATQTAKQTADGPTRAAENSAEGENRKEKNDSQRDEADALVQNGGCTEPRRDGSESLLYWTVITPKSPAGEAKERDRGNCVRHDGEDRALNGRSTRSLQNSFSSSFSETPTVLQTTSLPIETPSAAPFSPFSSANPICPSTSSSLAEPPPSSLSSSSLSSSSLSSSSLSSSLSSSSLSSSSLSSSSVVCLFVYAEPLREASVPLCGPVFASASPPSPSSSSSVSSSSSPCLSEENAARGCVVLAVLHEGRGNAQTKATNWVEEKERLLSFARAAEETTGEKIEEVLLMNTSQEILEGLSSNFFVYSASQNRLFAGDAARCLPGTVRALVLKLLEKEEIFISESAPCWRLREAEEWTAAFLTSTSRLVCPVRKILVWRERTPNKVQRKTPRRGPQRLADAAKENKKTYQASAEAHTEADGEKEEQEKEEEQEEQDEECDKGRTEGGQVVATLEFDLQKERFSLKIAEMVREAADAASTVVAIADESSREGS</sequence>
<dbReference type="InterPro" id="IPR036038">
    <property type="entry name" value="Aminotransferase-like"/>
</dbReference>
<keyword evidence="2" id="KW-0808">Transferase</keyword>
<dbReference type="GO" id="GO:0008483">
    <property type="term" value="F:transaminase activity"/>
    <property type="evidence" value="ECO:0007669"/>
    <property type="project" value="UniProtKB-KW"/>
</dbReference>
<organism evidence="2">
    <name type="scientific">Toxoplasma gondii (strain ATCC 50861 / VEG)</name>
    <dbReference type="NCBI Taxonomy" id="432359"/>
    <lineage>
        <taxon>Eukaryota</taxon>
        <taxon>Sar</taxon>
        <taxon>Alveolata</taxon>
        <taxon>Apicomplexa</taxon>
        <taxon>Conoidasida</taxon>
        <taxon>Coccidia</taxon>
        <taxon>Eucoccidiorida</taxon>
        <taxon>Eimeriorina</taxon>
        <taxon>Sarcocystidae</taxon>
        <taxon>Toxoplasma</taxon>
    </lineage>
</organism>
<reference evidence="2" key="1">
    <citation type="journal article" date="2015" name="PLoS ONE">
        <title>Comprehensive Evaluation of Toxoplasma gondii VEG and Neospora caninum LIV Genomes with Tachyzoite Stage Transcriptome and Proteome Defines Novel Transcript Features.</title>
        <authorList>
            <person name="Ramaprasad A."/>
            <person name="Mourier T."/>
            <person name="Naeem R."/>
            <person name="Malas T.B."/>
            <person name="Moussa E."/>
            <person name="Panigrahi A."/>
            <person name="Vermont S.J."/>
            <person name="Otto T.D."/>
            <person name="Wastling J."/>
            <person name="Pain A."/>
        </authorList>
    </citation>
    <scope>NUCLEOTIDE SEQUENCE</scope>
    <source>
        <strain evidence="2">VEG</strain>
    </source>
</reference>
<keyword evidence="2" id="KW-0032">Aminotransferase</keyword>
<feature type="region of interest" description="Disordered" evidence="1">
    <location>
        <begin position="640"/>
        <end position="705"/>
    </location>
</feature>
<dbReference type="Pfam" id="PF01063">
    <property type="entry name" value="Aminotran_4"/>
    <property type="match status" value="1"/>
</dbReference>
<feature type="compositionally biased region" description="Acidic residues" evidence="1">
    <location>
        <begin position="677"/>
        <end position="695"/>
    </location>
</feature>
<proteinExistence type="predicted"/>
<dbReference type="PANTHER" id="PTHR47703">
    <property type="entry name" value="D-AMINOACID AMINOTRANSFERASE-LIKE PLP-DEPENDENT ENZYMES SUPERFAMILY PROTEIN"/>
    <property type="match status" value="1"/>
</dbReference>
<evidence type="ECO:0000313" key="2">
    <source>
        <dbReference type="EMBL" id="CEL73996.1"/>
    </source>
</evidence>
<dbReference type="AlphaFoldDB" id="A0A0F7UVB9"/>
<dbReference type="Gene3D" id="3.20.10.10">
    <property type="entry name" value="D-amino Acid Aminotransferase, subunit A, domain 2"/>
    <property type="match status" value="1"/>
</dbReference>
<dbReference type="SUPFAM" id="SSF56752">
    <property type="entry name" value="D-aminoacid aminotransferase-like PLP-dependent enzymes"/>
    <property type="match status" value="1"/>
</dbReference>
<dbReference type="PANTHER" id="PTHR47703:SF2">
    <property type="entry name" value="D-AMINOACID AMINOTRANSFERASE-LIKE PLP-DEPENDENT ENZYMES SUPERFAMILY PROTEIN"/>
    <property type="match status" value="1"/>
</dbReference>
<dbReference type="InterPro" id="IPR001544">
    <property type="entry name" value="Aminotrans_IV"/>
</dbReference>
<feature type="region of interest" description="Disordered" evidence="1">
    <location>
        <begin position="221"/>
        <end position="310"/>
    </location>
</feature>
<dbReference type="EMBL" id="LN714496">
    <property type="protein sequence ID" value="CEL73996.1"/>
    <property type="molecule type" value="Genomic_DNA"/>
</dbReference>
<gene>
    <name evidence="2" type="ORF">BN1205_088490</name>
</gene>
<feature type="compositionally biased region" description="Basic residues" evidence="1">
    <location>
        <begin position="642"/>
        <end position="651"/>
    </location>
</feature>
<dbReference type="InterPro" id="IPR043132">
    <property type="entry name" value="BCAT-like_C"/>
</dbReference>
<protein>
    <submittedName>
        <fullName evidence="2">D-aminoacid aminotransferase-like PLP-dependent enzyme</fullName>
    </submittedName>
</protein>
<feature type="compositionally biased region" description="Basic and acidic residues" evidence="1">
    <location>
        <begin position="221"/>
        <end position="236"/>
    </location>
</feature>
<feature type="compositionally biased region" description="Basic and acidic residues" evidence="1">
    <location>
        <begin position="329"/>
        <end position="348"/>
    </location>
</feature>